<feature type="compositionally biased region" description="Acidic residues" evidence="12">
    <location>
        <begin position="259"/>
        <end position="274"/>
    </location>
</feature>
<dbReference type="GO" id="GO:0008270">
    <property type="term" value="F:zinc ion binding"/>
    <property type="evidence" value="ECO:0007669"/>
    <property type="project" value="UniProtKB-KW"/>
</dbReference>
<dbReference type="SMART" id="SM00443">
    <property type="entry name" value="G_patch"/>
    <property type="match status" value="1"/>
</dbReference>
<keyword evidence="6 11" id="KW-0862">Zinc</keyword>
<evidence type="ECO:0000256" key="2">
    <source>
        <dbReference type="ARBA" id="ARBA00022414"/>
    </source>
</evidence>
<dbReference type="InterPro" id="IPR000467">
    <property type="entry name" value="G_patch_dom"/>
</dbReference>
<evidence type="ECO:0000256" key="8">
    <source>
        <dbReference type="ARBA" id="ARBA00023125"/>
    </source>
</evidence>
<evidence type="ECO:0000256" key="5">
    <source>
        <dbReference type="ARBA" id="ARBA00022771"/>
    </source>
</evidence>
<gene>
    <name evidence="15" type="ORF">GBAR_LOCUS30472</name>
</gene>
<dbReference type="Proteomes" id="UP001174909">
    <property type="component" value="Unassembled WGS sequence"/>
</dbReference>
<keyword evidence="4 11" id="KW-0479">Metal-binding</keyword>
<evidence type="ECO:0000256" key="9">
    <source>
        <dbReference type="ARBA" id="ARBA00023163"/>
    </source>
</evidence>
<feature type="region of interest" description="Disordered" evidence="12">
    <location>
        <begin position="75"/>
        <end position="110"/>
    </location>
</feature>
<keyword evidence="9" id="KW-0804">Transcription</keyword>
<dbReference type="GO" id="GO:0001227">
    <property type="term" value="F:DNA-binding transcription repressor activity, RNA polymerase II-specific"/>
    <property type="evidence" value="ECO:0007669"/>
    <property type="project" value="TreeGrafter"/>
</dbReference>
<protein>
    <recommendedName>
        <fullName evidence="2">Zinc finger CCCH-type with G patch domain-containing protein</fullName>
    </recommendedName>
</protein>
<evidence type="ECO:0000259" key="13">
    <source>
        <dbReference type="PROSITE" id="PS50103"/>
    </source>
</evidence>
<proteinExistence type="predicted"/>
<dbReference type="EMBL" id="CASHTH010004314">
    <property type="protein sequence ID" value="CAI8055900.1"/>
    <property type="molecule type" value="Genomic_DNA"/>
</dbReference>
<organism evidence="15 16">
    <name type="scientific">Geodia barretti</name>
    <name type="common">Barrett's horny sponge</name>
    <dbReference type="NCBI Taxonomy" id="519541"/>
    <lineage>
        <taxon>Eukaryota</taxon>
        <taxon>Metazoa</taxon>
        <taxon>Porifera</taxon>
        <taxon>Demospongiae</taxon>
        <taxon>Heteroscleromorpha</taxon>
        <taxon>Tetractinellida</taxon>
        <taxon>Astrophorina</taxon>
        <taxon>Geodiidae</taxon>
        <taxon>Geodia</taxon>
    </lineage>
</organism>
<keyword evidence="5 11" id="KW-0863">Zinc-finger</keyword>
<dbReference type="GO" id="GO:0005634">
    <property type="term" value="C:nucleus"/>
    <property type="evidence" value="ECO:0007669"/>
    <property type="project" value="UniProtKB-SubCell"/>
</dbReference>
<accession>A0AA35XKY0</accession>
<sequence length="423" mass="47032">MMEGLLEQECTTERRLETYKTQLSLVETQLKAGSSGPDTADLEQLKDNLSELISLTEDALLEVKKQRLLFSLETVETEASRKTESPRSGGGGEGEGKECGESSEDSDDLQGIKCQAPVEEAWGAVNYHNAVVLCRENSDSEEPEKVMVRVLFTHPTYNAMKPCPFFLDGKCRFESSVCKFSHGTVVPFSQLLAYQDPDYSLISTGGKCLAKYSDGLWYQAIISSFDEEFTVHIPSLNKTVQTPIENVFPLEGSESGSSSDDEDLDEEGEGEEGAVVEWIPSGPHRALGDWEKYTTGIGSKLMAKMGYVVGKGLGKSGEGRVEPVEIKILPPGKSLDMCAEMREEGKLRKAPGQEKEGRRRRRRKRRLVETSRIEEEKRVNVFDFLNAKLQKKDSQAKSQSVSKPKSGNLNVQVQQTVLPWRVM</sequence>
<dbReference type="Gene3D" id="2.30.30.140">
    <property type="match status" value="1"/>
</dbReference>
<evidence type="ECO:0000256" key="7">
    <source>
        <dbReference type="ARBA" id="ARBA00023015"/>
    </source>
</evidence>
<evidence type="ECO:0000256" key="6">
    <source>
        <dbReference type="ARBA" id="ARBA00022833"/>
    </source>
</evidence>
<comment type="subcellular location">
    <subcellularLocation>
        <location evidence="1">Nucleus</location>
    </subcellularLocation>
</comment>
<dbReference type="AlphaFoldDB" id="A0AA35XKY0"/>
<keyword evidence="8" id="KW-0238">DNA-binding</keyword>
<evidence type="ECO:0000256" key="1">
    <source>
        <dbReference type="ARBA" id="ARBA00004123"/>
    </source>
</evidence>
<dbReference type="CDD" id="cd20384">
    <property type="entry name" value="Tudor_ZGPAT"/>
    <property type="match status" value="1"/>
</dbReference>
<feature type="domain" description="G-patch" evidence="14">
    <location>
        <begin position="294"/>
        <end position="340"/>
    </location>
</feature>
<dbReference type="PANTHER" id="PTHR46297:SF1">
    <property type="entry name" value="ZINC FINGER CCCH-TYPE WITH G PATCH DOMAIN-CONTAINING PROTEIN"/>
    <property type="match status" value="1"/>
</dbReference>
<keyword evidence="16" id="KW-1185">Reference proteome</keyword>
<feature type="domain" description="C3H1-type" evidence="13">
    <location>
        <begin position="157"/>
        <end position="185"/>
    </location>
</feature>
<comment type="caution">
    <text evidence="15">The sequence shown here is derived from an EMBL/GenBank/DDBJ whole genome shotgun (WGS) entry which is preliminary data.</text>
</comment>
<keyword evidence="3" id="KW-0678">Repressor</keyword>
<evidence type="ECO:0000256" key="12">
    <source>
        <dbReference type="SAM" id="MobiDB-lite"/>
    </source>
</evidence>
<evidence type="ECO:0000313" key="15">
    <source>
        <dbReference type="EMBL" id="CAI8055900.1"/>
    </source>
</evidence>
<feature type="compositionally biased region" description="Basic and acidic residues" evidence="12">
    <location>
        <begin position="346"/>
        <end position="357"/>
    </location>
</feature>
<evidence type="ECO:0000256" key="11">
    <source>
        <dbReference type="PROSITE-ProRule" id="PRU00723"/>
    </source>
</evidence>
<dbReference type="InterPro" id="IPR000571">
    <property type="entry name" value="Znf_CCCH"/>
</dbReference>
<evidence type="ECO:0000313" key="16">
    <source>
        <dbReference type="Proteomes" id="UP001174909"/>
    </source>
</evidence>
<evidence type="ECO:0000259" key="14">
    <source>
        <dbReference type="PROSITE" id="PS50174"/>
    </source>
</evidence>
<evidence type="ECO:0000256" key="4">
    <source>
        <dbReference type="ARBA" id="ARBA00022723"/>
    </source>
</evidence>
<evidence type="ECO:0000256" key="10">
    <source>
        <dbReference type="ARBA" id="ARBA00023242"/>
    </source>
</evidence>
<dbReference type="PROSITE" id="PS50174">
    <property type="entry name" value="G_PATCH"/>
    <property type="match status" value="1"/>
</dbReference>
<dbReference type="PROSITE" id="PS50103">
    <property type="entry name" value="ZF_C3H1"/>
    <property type="match status" value="1"/>
</dbReference>
<evidence type="ECO:0000256" key="3">
    <source>
        <dbReference type="ARBA" id="ARBA00022491"/>
    </source>
</evidence>
<name>A0AA35XKY0_GEOBA</name>
<dbReference type="SUPFAM" id="SSF63748">
    <property type="entry name" value="Tudor/PWWP/MBT"/>
    <property type="match status" value="1"/>
</dbReference>
<keyword evidence="7" id="KW-0805">Transcription regulation</keyword>
<dbReference type="Gene3D" id="2.30.30.1190">
    <property type="match status" value="1"/>
</dbReference>
<feature type="region of interest" description="Disordered" evidence="12">
    <location>
        <begin position="346"/>
        <end position="365"/>
    </location>
</feature>
<feature type="region of interest" description="Disordered" evidence="12">
    <location>
        <begin position="248"/>
        <end position="278"/>
    </location>
</feature>
<dbReference type="PANTHER" id="PTHR46297">
    <property type="entry name" value="ZINC FINGER CCCH-TYPE WITH G PATCH DOMAIN-CONTAINING PROTEIN"/>
    <property type="match status" value="1"/>
</dbReference>
<reference evidence="15" key="1">
    <citation type="submission" date="2023-03" db="EMBL/GenBank/DDBJ databases">
        <authorList>
            <person name="Steffen K."/>
            <person name="Cardenas P."/>
        </authorList>
    </citation>
    <scope>NUCLEOTIDE SEQUENCE</scope>
</reference>
<keyword evidence="10" id="KW-0539">Nucleus</keyword>
<feature type="zinc finger region" description="C3H1-type" evidence="11">
    <location>
        <begin position="157"/>
        <end position="185"/>
    </location>
</feature>
<dbReference type="GO" id="GO:0000978">
    <property type="term" value="F:RNA polymerase II cis-regulatory region sequence-specific DNA binding"/>
    <property type="evidence" value="ECO:0007669"/>
    <property type="project" value="TreeGrafter"/>
</dbReference>
<dbReference type="Pfam" id="PF01585">
    <property type="entry name" value="G-patch"/>
    <property type="match status" value="1"/>
</dbReference>